<dbReference type="SMART" id="SM00062">
    <property type="entry name" value="PBPb"/>
    <property type="match status" value="1"/>
</dbReference>
<dbReference type="PANTHER" id="PTHR35936:SF17">
    <property type="entry name" value="ARGININE-BINDING EXTRACELLULAR PROTEIN ARTP"/>
    <property type="match status" value="1"/>
</dbReference>
<dbReference type="eggNOG" id="COG0834">
    <property type="taxonomic scope" value="Bacteria"/>
</dbReference>
<name>V7I7V4_9CLOT</name>
<evidence type="ECO:0000256" key="5">
    <source>
        <dbReference type="SAM" id="SignalP"/>
    </source>
</evidence>
<dbReference type="Gene3D" id="3.40.190.10">
    <property type="entry name" value="Periplasmic binding protein-like II"/>
    <property type="match status" value="2"/>
</dbReference>
<accession>V7I7V4</accession>
<evidence type="ECO:0000256" key="3">
    <source>
        <dbReference type="ARBA" id="ARBA00022729"/>
    </source>
</evidence>
<dbReference type="OrthoDB" id="9774451at2"/>
<dbReference type="Proteomes" id="UP000017747">
    <property type="component" value="Unassembled WGS sequence"/>
</dbReference>
<evidence type="ECO:0000256" key="2">
    <source>
        <dbReference type="ARBA" id="ARBA00010333"/>
    </source>
</evidence>
<feature type="signal peptide" evidence="5">
    <location>
        <begin position="1"/>
        <end position="20"/>
    </location>
</feature>
<dbReference type="Pfam" id="PF00497">
    <property type="entry name" value="SBP_bac_3"/>
    <property type="match status" value="1"/>
</dbReference>
<dbReference type="InterPro" id="IPR001638">
    <property type="entry name" value="Solute-binding_3/MltF_N"/>
</dbReference>
<dbReference type="EMBL" id="AXUN02000046">
    <property type="protein sequence ID" value="ETA81968.1"/>
    <property type="molecule type" value="Genomic_DNA"/>
</dbReference>
<dbReference type="SUPFAM" id="SSF53850">
    <property type="entry name" value="Periplasmic binding protein-like II"/>
    <property type="match status" value="1"/>
</dbReference>
<evidence type="ECO:0000259" key="6">
    <source>
        <dbReference type="SMART" id="SM00062"/>
    </source>
</evidence>
<comment type="similarity">
    <text evidence="2 4">Belongs to the bacterial solute-binding protein 3 family.</text>
</comment>
<sequence length="281" mass="29608">MKKSIKRLVAASVAAMAIFAAGCGSKTTPTTAPTTAPSETVAMSPSMKKIKESGKLILGTSADYPPFEFHKSINGKDTIVGFDIEIAKEIAKDLGVTLEIKDLKFDGLLAALDQGTVDIVIAGLTPTEDRAKSVDFSIQYYSADQSVVIRESDKGTLTTAESLKGKTIAVQKGSVQEEAAKTVEGATILSLGKISDLILALKSKRADAAIIEAPVAESNVKENADLIISTITVKKDPEGKVAALKKGSADLVAEVNKTLERIIADKTLEGFIIEANKLADE</sequence>
<evidence type="ECO:0000256" key="1">
    <source>
        <dbReference type="ARBA" id="ARBA00004196"/>
    </source>
</evidence>
<comment type="caution">
    <text evidence="7">The sequence shown here is derived from an EMBL/GenBank/DDBJ whole genome shotgun (WGS) entry which is preliminary data.</text>
</comment>
<dbReference type="PANTHER" id="PTHR35936">
    <property type="entry name" value="MEMBRANE-BOUND LYTIC MUREIN TRANSGLYCOSYLASE F"/>
    <property type="match status" value="1"/>
</dbReference>
<organism evidence="7 8">
    <name type="scientific">Youngiibacter fragilis 232.1</name>
    <dbReference type="NCBI Taxonomy" id="994573"/>
    <lineage>
        <taxon>Bacteria</taxon>
        <taxon>Bacillati</taxon>
        <taxon>Bacillota</taxon>
        <taxon>Clostridia</taxon>
        <taxon>Eubacteriales</taxon>
        <taxon>Clostridiaceae</taxon>
        <taxon>Youngiibacter</taxon>
    </lineage>
</organism>
<feature type="chain" id="PRO_5038477762" evidence="5">
    <location>
        <begin position="21"/>
        <end position="281"/>
    </location>
</feature>
<dbReference type="GO" id="GO:0030313">
    <property type="term" value="C:cell envelope"/>
    <property type="evidence" value="ECO:0007669"/>
    <property type="project" value="UniProtKB-SubCell"/>
</dbReference>
<evidence type="ECO:0000256" key="4">
    <source>
        <dbReference type="RuleBase" id="RU003744"/>
    </source>
</evidence>
<dbReference type="PATRIC" id="fig|994573.3.peg.590"/>
<dbReference type="PROSITE" id="PS51257">
    <property type="entry name" value="PROKAR_LIPOPROTEIN"/>
    <property type="match status" value="1"/>
</dbReference>
<protein>
    <submittedName>
        <fullName evidence="7">Amino acid ABC transporter</fullName>
    </submittedName>
</protein>
<gene>
    <name evidence="7" type="ORF">T472_0203145</name>
</gene>
<dbReference type="RefSeq" id="WP_023383247.1">
    <property type="nucleotide sequence ID" value="NZ_AXUN02000046.1"/>
</dbReference>
<proteinExistence type="inferred from homology"/>
<comment type="subcellular location">
    <subcellularLocation>
        <location evidence="1">Cell envelope</location>
    </subcellularLocation>
</comment>
<reference evidence="7 8" key="1">
    <citation type="journal article" date="2014" name="Genome Announc.">
        <title>Genome Sequence of Youngiibacter fragilis, the Type Strain of the Genus Youngiibacter.</title>
        <authorList>
            <person name="Wawrik C.B."/>
            <person name="Callaghan A.V."/>
            <person name="Stamps B.W."/>
            <person name="Wawrik B."/>
        </authorList>
    </citation>
    <scope>NUCLEOTIDE SEQUENCE [LARGE SCALE GENOMIC DNA]</scope>
    <source>
        <strain evidence="7 8">232.1</strain>
    </source>
</reference>
<keyword evidence="8" id="KW-1185">Reference proteome</keyword>
<feature type="domain" description="Solute-binding protein family 3/N-terminal" evidence="6">
    <location>
        <begin position="55"/>
        <end position="280"/>
    </location>
</feature>
<evidence type="ECO:0000313" key="7">
    <source>
        <dbReference type="EMBL" id="ETA81968.1"/>
    </source>
</evidence>
<dbReference type="STRING" id="994573.T472_0203145"/>
<keyword evidence="3 5" id="KW-0732">Signal</keyword>
<dbReference type="AlphaFoldDB" id="V7I7V4"/>
<evidence type="ECO:0000313" key="8">
    <source>
        <dbReference type="Proteomes" id="UP000017747"/>
    </source>
</evidence>
<dbReference type="PROSITE" id="PS01039">
    <property type="entry name" value="SBP_BACTERIAL_3"/>
    <property type="match status" value="1"/>
</dbReference>
<dbReference type="InterPro" id="IPR018313">
    <property type="entry name" value="SBP_3_CS"/>
</dbReference>